<evidence type="ECO:0000313" key="2">
    <source>
        <dbReference type="Proteomes" id="UP000660611"/>
    </source>
</evidence>
<sequence length="464" mass="51235">MIEALLLARDAAVRLGDADAETEVDLALGRYFGRLGSYAEENAAEGEKQAGEGLAFAYDRLARAARRANLREDTGPALRQEAEAYRRLGEVHLHHGAFRDAAVELGRAAQLADQVGDKSLIRLIDLTRSVALHRLPVVLTVNTDDDELMFWETWIDAERSCRRYQWKSASKALHVLRALFADDALRSAVLLLRLAELRIDQLRLDPDVEPERSRVRAVHRSAEALYRFQRIYDYAGATRARCVLVRALLATGRAVEAREQLDFARQDAARVDPMLGHQLSPLQAALQWAAGEYLLHLGDAAGARRTLLAAAVLFRLHGDRNSEAGVLHAAGLDAVPDDAFAAGPPGRRTDIWIEAFGPELRLDQPFAVHYTVAAPAVTADLPPAGARHLDIVLRVEGGDVLPLVHSVRLDPLVALPELRFEVRPELSGVTRMQVLVYDAAYGVLLRRTDVRPPRTARLSHPVTI</sequence>
<name>A0A919U9Y9_9ACTN</name>
<proteinExistence type="predicted"/>
<dbReference type="RefSeq" id="WP_203845729.1">
    <property type="nucleotide sequence ID" value="NZ_BAAAVW010000006.1"/>
</dbReference>
<reference evidence="1" key="1">
    <citation type="submission" date="2021-01" db="EMBL/GenBank/DDBJ databases">
        <title>Whole genome shotgun sequence of Dactylosporangium siamense NBRC 106093.</title>
        <authorList>
            <person name="Komaki H."/>
            <person name="Tamura T."/>
        </authorList>
    </citation>
    <scope>NUCLEOTIDE SEQUENCE</scope>
    <source>
        <strain evidence="1">NBRC 106093</strain>
    </source>
</reference>
<accession>A0A919U9Y9</accession>
<evidence type="ECO:0008006" key="3">
    <source>
        <dbReference type="Google" id="ProtNLM"/>
    </source>
</evidence>
<keyword evidence="2" id="KW-1185">Reference proteome</keyword>
<dbReference type="AlphaFoldDB" id="A0A919U9Y9"/>
<organism evidence="1 2">
    <name type="scientific">Dactylosporangium siamense</name>
    <dbReference type="NCBI Taxonomy" id="685454"/>
    <lineage>
        <taxon>Bacteria</taxon>
        <taxon>Bacillati</taxon>
        <taxon>Actinomycetota</taxon>
        <taxon>Actinomycetes</taxon>
        <taxon>Micromonosporales</taxon>
        <taxon>Micromonosporaceae</taxon>
        <taxon>Dactylosporangium</taxon>
    </lineage>
</organism>
<evidence type="ECO:0000313" key="1">
    <source>
        <dbReference type="EMBL" id="GIG43871.1"/>
    </source>
</evidence>
<comment type="caution">
    <text evidence="1">The sequence shown here is derived from an EMBL/GenBank/DDBJ whole genome shotgun (WGS) entry which is preliminary data.</text>
</comment>
<dbReference type="Proteomes" id="UP000660611">
    <property type="component" value="Unassembled WGS sequence"/>
</dbReference>
<gene>
    <name evidence="1" type="ORF">Dsi01nite_019120</name>
</gene>
<protein>
    <recommendedName>
        <fullName evidence="3">Tetratricopeptide repeat protein</fullName>
    </recommendedName>
</protein>
<dbReference type="EMBL" id="BONQ01000029">
    <property type="protein sequence ID" value="GIG43871.1"/>
    <property type="molecule type" value="Genomic_DNA"/>
</dbReference>